<dbReference type="PANTHER" id="PTHR45768">
    <property type="entry name" value="E3 UBIQUITIN-PROTEIN LIGASE RNF13-LIKE"/>
    <property type="match status" value="1"/>
</dbReference>
<keyword evidence="7" id="KW-0833">Ubl conjugation pathway</keyword>
<dbReference type="OMA" id="CDMLDRV"/>
<dbReference type="GeneID" id="27904649"/>
<comment type="pathway">
    <text evidence="2">Protein modification; protein ubiquitination.</text>
</comment>
<evidence type="ECO:0000256" key="3">
    <source>
        <dbReference type="ARBA" id="ARBA00022679"/>
    </source>
</evidence>
<dbReference type="RefSeq" id="XP_016765713.1">
    <property type="nucleotide sequence ID" value="XM_016907512.1"/>
</dbReference>
<protein>
    <recommendedName>
        <fullName evidence="13">RING-type domain-containing protein</fullName>
    </recommendedName>
</protein>
<sequence>MSGYHVEHGIKDEAPPSAPRRRRPDLSTFFSTLDVVDTSGARAPSNAHAVPHPSDIAAAYRTLANAFEMMRGASSTPGDGSSDLMATLVESLLQGAEHPPTKVEGVSDEFLAQLERVDKKELLALNKKRQEEVSCPICSNPFLEDSHPLVVRLPCHDDHLFDLECITPWLKLNPTCPLDRKDLLQKKVVVPTKVEDDEEEYDDMYS</sequence>
<accession>N1QMK7</accession>
<dbReference type="InterPro" id="IPR013083">
    <property type="entry name" value="Znf_RING/FYVE/PHD"/>
</dbReference>
<feature type="domain" description="RING-type" evidence="13">
    <location>
        <begin position="135"/>
        <end position="180"/>
    </location>
</feature>
<dbReference type="PANTHER" id="PTHR45768:SF18">
    <property type="entry name" value="RING-H2 FINGER PROTEIN ATL47-RELATED"/>
    <property type="match status" value="1"/>
</dbReference>
<feature type="region of interest" description="Disordered" evidence="12">
    <location>
        <begin position="1"/>
        <end position="24"/>
    </location>
</feature>
<dbReference type="STRING" id="692275.N1QMK7"/>
<dbReference type="EMBL" id="KB456260">
    <property type="protein sequence ID" value="EMF17592.1"/>
    <property type="molecule type" value="Genomic_DNA"/>
</dbReference>
<dbReference type="AlphaFoldDB" id="N1QMK7"/>
<evidence type="ECO:0000256" key="8">
    <source>
        <dbReference type="ARBA" id="ARBA00022833"/>
    </source>
</evidence>
<evidence type="ECO:0000259" key="13">
    <source>
        <dbReference type="PROSITE" id="PS50089"/>
    </source>
</evidence>
<dbReference type="Gene3D" id="3.30.40.10">
    <property type="entry name" value="Zinc/RING finger domain, C3HC4 (zinc finger)"/>
    <property type="match status" value="1"/>
</dbReference>
<dbReference type="HOGENOM" id="CLU_076142_0_1_1"/>
<evidence type="ECO:0000256" key="5">
    <source>
        <dbReference type="ARBA" id="ARBA00022723"/>
    </source>
</evidence>
<gene>
    <name evidence="14" type="ORF">SEPMUDRAFT_153498</name>
</gene>
<keyword evidence="9" id="KW-1133">Transmembrane helix</keyword>
<comment type="subcellular location">
    <subcellularLocation>
        <location evidence="1">Membrane</location>
        <topology evidence="1">Single-pass membrane protein</topology>
    </subcellularLocation>
</comment>
<evidence type="ECO:0000256" key="4">
    <source>
        <dbReference type="ARBA" id="ARBA00022692"/>
    </source>
</evidence>
<dbReference type="SUPFAM" id="SSF57850">
    <property type="entry name" value="RING/U-box"/>
    <property type="match status" value="1"/>
</dbReference>
<evidence type="ECO:0000256" key="1">
    <source>
        <dbReference type="ARBA" id="ARBA00004167"/>
    </source>
</evidence>
<reference evidence="14 15" key="1">
    <citation type="journal article" date="2012" name="PLoS Pathog.">
        <title>Diverse lifestyles and strategies of plant pathogenesis encoded in the genomes of eighteen Dothideomycetes fungi.</title>
        <authorList>
            <person name="Ohm R.A."/>
            <person name="Feau N."/>
            <person name="Henrissat B."/>
            <person name="Schoch C.L."/>
            <person name="Horwitz B.A."/>
            <person name="Barry K.W."/>
            <person name="Condon B.J."/>
            <person name="Copeland A.C."/>
            <person name="Dhillon B."/>
            <person name="Glaser F."/>
            <person name="Hesse C.N."/>
            <person name="Kosti I."/>
            <person name="LaButti K."/>
            <person name="Lindquist E.A."/>
            <person name="Lucas S."/>
            <person name="Salamov A.A."/>
            <person name="Bradshaw R.E."/>
            <person name="Ciuffetti L."/>
            <person name="Hamelin R.C."/>
            <person name="Kema G.H.J."/>
            <person name="Lawrence C."/>
            <person name="Scott J.A."/>
            <person name="Spatafora J.W."/>
            <person name="Turgeon B.G."/>
            <person name="de Wit P.J.G.M."/>
            <person name="Zhong S."/>
            <person name="Goodwin S.B."/>
            <person name="Grigoriev I.V."/>
        </authorList>
    </citation>
    <scope>NUCLEOTIDE SEQUENCE [LARGE SCALE GENOMIC DNA]</scope>
    <source>
        <strain evidence="14 15">SO2202</strain>
    </source>
</reference>
<evidence type="ECO:0000313" key="14">
    <source>
        <dbReference type="EMBL" id="EMF17592.1"/>
    </source>
</evidence>
<feature type="compositionally biased region" description="Basic and acidic residues" evidence="12">
    <location>
        <begin position="1"/>
        <end position="14"/>
    </location>
</feature>
<dbReference type="Proteomes" id="UP000016931">
    <property type="component" value="Unassembled WGS sequence"/>
</dbReference>
<evidence type="ECO:0000256" key="2">
    <source>
        <dbReference type="ARBA" id="ARBA00004906"/>
    </source>
</evidence>
<keyword evidence="8" id="KW-0862">Zinc</keyword>
<proteinExistence type="predicted"/>
<organism evidence="14 15">
    <name type="scientific">Sphaerulina musiva (strain SO2202)</name>
    <name type="common">Poplar stem canker fungus</name>
    <name type="synonym">Septoria musiva</name>
    <dbReference type="NCBI Taxonomy" id="692275"/>
    <lineage>
        <taxon>Eukaryota</taxon>
        <taxon>Fungi</taxon>
        <taxon>Dikarya</taxon>
        <taxon>Ascomycota</taxon>
        <taxon>Pezizomycotina</taxon>
        <taxon>Dothideomycetes</taxon>
        <taxon>Dothideomycetidae</taxon>
        <taxon>Mycosphaerellales</taxon>
        <taxon>Mycosphaerellaceae</taxon>
        <taxon>Sphaerulina</taxon>
    </lineage>
</organism>
<keyword evidence="10" id="KW-0472">Membrane</keyword>
<dbReference type="PROSITE" id="PS50089">
    <property type="entry name" value="ZF_RING_2"/>
    <property type="match status" value="1"/>
</dbReference>
<dbReference type="OrthoDB" id="8062037at2759"/>
<evidence type="ECO:0000256" key="11">
    <source>
        <dbReference type="PROSITE-ProRule" id="PRU00175"/>
    </source>
</evidence>
<dbReference type="GO" id="GO:0016740">
    <property type="term" value="F:transferase activity"/>
    <property type="evidence" value="ECO:0007669"/>
    <property type="project" value="UniProtKB-KW"/>
</dbReference>
<name>N1QMK7_SPHMS</name>
<evidence type="ECO:0000256" key="9">
    <source>
        <dbReference type="ARBA" id="ARBA00022989"/>
    </source>
</evidence>
<dbReference type="GO" id="GO:0008270">
    <property type="term" value="F:zinc ion binding"/>
    <property type="evidence" value="ECO:0007669"/>
    <property type="project" value="UniProtKB-KW"/>
</dbReference>
<keyword evidence="6 11" id="KW-0863">Zinc-finger</keyword>
<dbReference type="eggNOG" id="KOG0800">
    <property type="taxonomic scope" value="Eukaryota"/>
</dbReference>
<dbReference type="GO" id="GO:0016020">
    <property type="term" value="C:membrane"/>
    <property type="evidence" value="ECO:0007669"/>
    <property type="project" value="UniProtKB-SubCell"/>
</dbReference>
<evidence type="ECO:0000256" key="7">
    <source>
        <dbReference type="ARBA" id="ARBA00022786"/>
    </source>
</evidence>
<evidence type="ECO:0000256" key="10">
    <source>
        <dbReference type="ARBA" id="ARBA00023136"/>
    </source>
</evidence>
<keyword evidence="3" id="KW-0808">Transferase</keyword>
<dbReference type="Pfam" id="PF13639">
    <property type="entry name" value="zf-RING_2"/>
    <property type="match status" value="1"/>
</dbReference>
<evidence type="ECO:0000256" key="12">
    <source>
        <dbReference type="SAM" id="MobiDB-lite"/>
    </source>
</evidence>
<evidence type="ECO:0000313" key="15">
    <source>
        <dbReference type="Proteomes" id="UP000016931"/>
    </source>
</evidence>
<keyword evidence="4" id="KW-0812">Transmembrane</keyword>
<evidence type="ECO:0000256" key="6">
    <source>
        <dbReference type="ARBA" id="ARBA00022771"/>
    </source>
</evidence>
<keyword evidence="15" id="KW-1185">Reference proteome</keyword>
<dbReference type="InterPro" id="IPR001841">
    <property type="entry name" value="Znf_RING"/>
</dbReference>
<keyword evidence="5" id="KW-0479">Metal-binding</keyword>